<keyword evidence="2" id="KW-1185">Reference proteome</keyword>
<organism evidence="1 2">
    <name type="scientific">Curvibacter cyanobacteriorum</name>
    <dbReference type="NCBI Taxonomy" id="3026422"/>
    <lineage>
        <taxon>Bacteria</taxon>
        <taxon>Pseudomonadati</taxon>
        <taxon>Pseudomonadota</taxon>
        <taxon>Betaproteobacteria</taxon>
        <taxon>Burkholderiales</taxon>
        <taxon>Comamonadaceae</taxon>
        <taxon>Curvibacter</taxon>
    </lineage>
</organism>
<protein>
    <submittedName>
        <fullName evidence="1">Nuclear transport factor 2 family protein</fullName>
    </submittedName>
</protein>
<dbReference type="Proteomes" id="UP001528673">
    <property type="component" value="Unassembled WGS sequence"/>
</dbReference>
<dbReference type="InterPro" id="IPR032710">
    <property type="entry name" value="NTF2-like_dom_sf"/>
</dbReference>
<evidence type="ECO:0000313" key="2">
    <source>
        <dbReference type="Proteomes" id="UP001528673"/>
    </source>
</evidence>
<proteinExistence type="predicted"/>
<comment type="caution">
    <text evidence="1">The sequence shown here is derived from an EMBL/GenBank/DDBJ whole genome shotgun (WGS) entry which is preliminary data.</text>
</comment>
<reference evidence="1 2" key="1">
    <citation type="submission" date="2023-02" db="EMBL/GenBank/DDBJ databases">
        <title>Bacterial whole genomic sequence of Curvibacter sp. HBC61.</title>
        <authorList>
            <person name="Le V."/>
            <person name="Ko S.-R."/>
            <person name="Ahn C.-Y."/>
            <person name="Oh H.-M."/>
        </authorList>
    </citation>
    <scope>NUCLEOTIDE SEQUENCE [LARGE SCALE GENOMIC DNA]</scope>
    <source>
        <strain evidence="1 2">HBC61</strain>
    </source>
</reference>
<sequence>MTALTLPEPLATYFTAAPSLDGAEAIVRCFSPQALVKDEGRSHVGHDAIRAWQRQASSQYRYTSEPFAVAPTDGGCLVTSRVTGNFPGSPVDLRYHFQLAGGLITSLEITL</sequence>
<name>A0ABT5N074_9BURK</name>
<accession>A0ABT5N074</accession>
<dbReference type="EMBL" id="JAQSIP010000003">
    <property type="protein sequence ID" value="MDD0838418.1"/>
    <property type="molecule type" value="Genomic_DNA"/>
</dbReference>
<gene>
    <name evidence="1" type="ORF">PSQ40_07540</name>
</gene>
<dbReference type="RefSeq" id="WP_273950242.1">
    <property type="nucleotide sequence ID" value="NZ_JAQSIP010000003.1"/>
</dbReference>
<evidence type="ECO:0000313" key="1">
    <source>
        <dbReference type="EMBL" id="MDD0838418.1"/>
    </source>
</evidence>
<dbReference type="Gene3D" id="3.10.450.50">
    <property type="match status" value="1"/>
</dbReference>
<dbReference type="SUPFAM" id="SSF54427">
    <property type="entry name" value="NTF2-like"/>
    <property type="match status" value="1"/>
</dbReference>